<dbReference type="InParanoid" id="D2UZU2"/>
<sequence length="168" mass="18402">MTSNTTVANDALTKVKENVEKLKKDALNLVNNVKTKKQLESDDLRVVSLALLTLWTVLSLLLPGVIRFILASGLSFSISDNYDSVRVVDEFIRLSGCFTLALFILNYLSINWNNDAQTDVLRVMAFFNALVVAVGILNLVSGGSFAYLLLSIVAGGLAFFYAKASKLF</sequence>
<feature type="transmembrane region" description="Helical" evidence="1">
    <location>
        <begin position="46"/>
        <end position="71"/>
    </location>
</feature>
<keyword evidence="3" id="KW-1185">Reference proteome</keyword>
<protein>
    <submittedName>
        <fullName evidence="2">Predicted protein</fullName>
    </submittedName>
</protein>
<dbReference type="EMBL" id="GG738846">
    <property type="protein sequence ID" value="EFC49993.1"/>
    <property type="molecule type" value="Genomic_DNA"/>
</dbReference>
<reference evidence="2 3" key="1">
    <citation type="journal article" date="2010" name="Cell">
        <title>The genome of Naegleria gruberi illuminates early eukaryotic versatility.</title>
        <authorList>
            <person name="Fritz-Laylin L.K."/>
            <person name="Prochnik S.E."/>
            <person name="Ginger M.L."/>
            <person name="Dacks J.B."/>
            <person name="Carpenter M.L."/>
            <person name="Field M.C."/>
            <person name="Kuo A."/>
            <person name="Paredez A."/>
            <person name="Chapman J."/>
            <person name="Pham J."/>
            <person name="Shu S."/>
            <person name="Neupane R."/>
            <person name="Cipriano M."/>
            <person name="Mancuso J."/>
            <person name="Tu H."/>
            <person name="Salamov A."/>
            <person name="Lindquist E."/>
            <person name="Shapiro H."/>
            <person name="Lucas S."/>
            <person name="Grigoriev I.V."/>
            <person name="Cande W.Z."/>
            <person name="Fulton C."/>
            <person name="Rokhsar D.S."/>
            <person name="Dawson S.C."/>
        </authorList>
    </citation>
    <scope>NUCLEOTIDE SEQUENCE [LARGE SCALE GENOMIC DNA]</scope>
    <source>
        <strain evidence="2 3">NEG-M</strain>
    </source>
</reference>
<name>D2UZU2_NAEGR</name>
<dbReference type="OrthoDB" id="10255647at2759"/>
<keyword evidence="1" id="KW-0812">Transmembrane</keyword>
<dbReference type="VEuPathDB" id="AmoebaDB:NAEGRDRAFT_62063"/>
<feature type="transmembrane region" description="Helical" evidence="1">
    <location>
        <begin position="120"/>
        <end position="139"/>
    </location>
</feature>
<dbReference type="GeneID" id="8858908"/>
<accession>D2UZU2</accession>
<keyword evidence="1" id="KW-0472">Membrane</keyword>
<feature type="transmembrane region" description="Helical" evidence="1">
    <location>
        <begin position="91"/>
        <end position="108"/>
    </location>
</feature>
<evidence type="ECO:0000313" key="3">
    <source>
        <dbReference type="Proteomes" id="UP000006671"/>
    </source>
</evidence>
<evidence type="ECO:0000256" key="1">
    <source>
        <dbReference type="SAM" id="Phobius"/>
    </source>
</evidence>
<evidence type="ECO:0000313" key="2">
    <source>
        <dbReference type="EMBL" id="EFC49993.1"/>
    </source>
</evidence>
<feature type="transmembrane region" description="Helical" evidence="1">
    <location>
        <begin position="145"/>
        <end position="162"/>
    </location>
</feature>
<proteinExistence type="predicted"/>
<dbReference type="Proteomes" id="UP000006671">
    <property type="component" value="Unassembled WGS sequence"/>
</dbReference>
<dbReference type="AlphaFoldDB" id="D2UZU2"/>
<dbReference type="OMA" id="INWNNDA"/>
<dbReference type="RefSeq" id="XP_002682737.1">
    <property type="nucleotide sequence ID" value="XM_002682691.1"/>
</dbReference>
<keyword evidence="1" id="KW-1133">Transmembrane helix</keyword>
<gene>
    <name evidence="2" type="ORF">NAEGRDRAFT_62063</name>
</gene>
<organism evidence="3">
    <name type="scientific">Naegleria gruberi</name>
    <name type="common">Amoeba</name>
    <dbReference type="NCBI Taxonomy" id="5762"/>
    <lineage>
        <taxon>Eukaryota</taxon>
        <taxon>Discoba</taxon>
        <taxon>Heterolobosea</taxon>
        <taxon>Tetramitia</taxon>
        <taxon>Eutetramitia</taxon>
        <taxon>Vahlkampfiidae</taxon>
        <taxon>Naegleria</taxon>
    </lineage>
</organism>
<dbReference type="KEGG" id="ngr:NAEGRDRAFT_62063"/>